<dbReference type="EMBL" id="JBFAUK010000004">
    <property type="protein sequence ID" value="MEV5506295.1"/>
    <property type="molecule type" value="Genomic_DNA"/>
</dbReference>
<gene>
    <name evidence="2" type="ORF">AB0L16_07435</name>
</gene>
<reference evidence="2 3" key="1">
    <citation type="submission" date="2024-06" db="EMBL/GenBank/DDBJ databases">
        <title>The Natural Products Discovery Center: Release of the First 8490 Sequenced Strains for Exploring Actinobacteria Biosynthetic Diversity.</title>
        <authorList>
            <person name="Kalkreuter E."/>
            <person name="Kautsar S.A."/>
            <person name="Yang D."/>
            <person name="Bader C.D."/>
            <person name="Teijaro C.N."/>
            <person name="Fluegel L."/>
            <person name="Davis C.M."/>
            <person name="Simpson J.R."/>
            <person name="Lauterbach L."/>
            <person name="Steele A.D."/>
            <person name="Gui C."/>
            <person name="Meng S."/>
            <person name="Li G."/>
            <person name="Viehrig K."/>
            <person name="Ye F."/>
            <person name="Su P."/>
            <person name="Kiefer A.F."/>
            <person name="Nichols A."/>
            <person name="Cepeda A.J."/>
            <person name="Yan W."/>
            <person name="Fan B."/>
            <person name="Jiang Y."/>
            <person name="Adhikari A."/>
            <person name="Zheng C.-J."/>
            <person name="Schuster L."/>
            <person name="Cowan T.M."/>
            <person name="Smanski M.J."/>
            <person name="Chevrette M.G."/>
            <person name="De Carvalho L.P.S."/>
            <person name="Shen B."/>
        </authorList>
    </citation>
    <scope>NUCLEOTIDE SEQUENCE [LARGE SCALE GENOMIC DNA]</scope>
    <source>
        <strain evidence="2 3">NPDC052347</strain>
    </source>
</reference>
<evidence type="ECO:0000256" key="1">
    <source>
        <dbReference type="SAM" id="MobiDB-lite"/>
    </source>
</evidence>
<dbReference type="RefSeq" id="WP_109282734.1">
    <property type="nucleotide sequence ID" value="NZ_JBFAUK010000004.1"/>
</dbReference>
<proteinExistence type="predicted"/>
<feature type="compositionally biased region" description="Basic and acidic residues" evidence="1">
    <location>
        <begin position="1"/>
        <end position="18"/>
    </location>
</feature>
<evidence type="ECO:0000313" key="2">
    <source>
        <dbReference type="EMBL" id="MEV5506295.1"/>
    </source>
</evidence>
<feature type="compositionally biased region" description="Basic and acidic residues" evidence="1">
    <location>
        <begin position="37"/>
        <end position="51"/>
    </location>
</feature>
<dbReference type="Proteomes" id="UP001552594">
    <property type="component" value="Unassembled WGS sequence"/>
</dbReference>
<feature type="region of interest" description="Disordered" evidence="1">
    <location>
        <begin position="1"/>
        <end position="61"/>
    </location>
</feature>
<name>A0ABV3JU28_STRON</name>
<dbReference type="InterPro" id="IPR028037">
    <property type="entry name" value="Antitoxin_Rv0909/MT0933"/>
</dbReference>
<sequence length="61" mass="6520">MSVLDKLKGLLQGREDQARQGVDTAGDAFEAGPGGESRADEAAQRRLDELLGNRPPTDDQP</sequence>
<comment type="caution">
    <text evidence="2">The sequence shown here is derived from an EMBL/GenBank/DDBJ whole genome shotgun (WGS) entry which is preliminary data.</text>
</comment>
<accession>A0ABV3JU28</accession>
<evidence type="ECO:0000313" key="3">
    <source>
        <dbReference type="Proteomes" id="UP001552594"/>
    </source>
</evidence>
<keyword evidence="3" id="KW-1185">Reference proteome</keyword>
<organism evidence="2 3">
    <name type="scientific">Streptomyces orinoci</name>
    <name type="common">Streptoverticillium orinoci</name>
    <dbReference type="NCBI Taxonomy" id="67339"/>
    <lineage>
        <taxon>Bacteria</taxon>
        <taxon>Bacillati</taxon>
        <taxon>Actinomycetota</taxon>
        <taxon>Actinomycetes</taxon>
        <taxon>Kitasatosporales</taxon>
        <taxon>Streptomycetaceae</taxon>
        <taxon>Streptomyces</taxon>
    </lineage>
</organism>
<protein>
    <submittedName>
        <fullName evidence="2">Antitoxin</fullName>
    </submittedName>
</protein>
<dbReference type="Pfam" id="PF14013">
    <property type="entry name" value="MT0933_antitox"/>
    <property type="match status" value="1"/>
</dbReference>